<dbReference type="PANTHER" id="PTHR43014:SF1">
    <property type="entry name" value="NAD(P)H DEHYDROGENASE (QUINONE)"/>
    <property type="match status" value="1"/>
</dbReference>
<feature type="domain" description="FAD/NAD(P)-binding" evidence="6">
    <location>
        <begin position="22"/>
        <end position="347"/>
    </location>
</feature>
<dbReference type="Gene3D" id="3.50.50.60">
    <property type="entry name" value="FAD/NAD(P)-binding domain"/>
    <property type="match status" value="2"/>
</dbReference>
<dbReference type="OrthoDB" id="4678789at2"/>
<reference evidence="8" key="1">
    <citation type="submission" date="2018-05" db="EMBL/GenBank/DDBJ databases">
        <authorList>
            <person name="Li Y."/>
        </authorList>
    </citation>
    <scope>NUCLEOTIDE SEQUENCE [LARGE SCALE GENOMIC DNA]</scope>
    <source>
        <strain evidence="8">sk1b4</strain>
    </source>
</reference>
<keyword evidence="2" id="KW-0285">Flavoprotein</keyword>
<dbReference type="NCBIfam" id="NF005883">
    <property type="entry name" value="PRK07845.1"/>
    <property type="match status" value="1"/>
</dbReference>
<dbReference type="SUPFAM" id="SSF51905">
    <property type="entry name" value="FAD/NAD(P)-binding domain"/>
    <property type="match status" value="1"/>
</dbReference>
<dbReference type="Pfam" id="PF02852">
    <property type="entry name" value="Pyr_redox_dim"/>
    <property type="match status" value="1"/>
</dbReference>
<dbReference type="SUPFAM" id="SSF55424">
    <property type="entry name" value="FAD/NAD-linked reductases, dimerisation (C-terminal) domain"/>
    <property type="match status" value="1"/>
</dbReference>
<evidence type="ECO:0000313" key="8">
    <source>
        <dbReference type="Proteomes" id="UP000245283"/>
    </source>
</evidence>
<dbReference type="InterPro" id="IPR004099">
    <property type="entry name" value="Pyr_nucl-diS_OxRdtase_dimer"/>
</dbReference>
<evidence type="ECO:0000256" key="3">
    <source>
        <dbReference type="ARBA" id="ARBA00022827"/>
    </source>
</evidence>
<dbReference type="PRINTS" id="PR00411">
    <property type="entry name" value="PNDRDTASEI"/>
</dbReference>
<dbReference type="RefSeq" id="WP_109092476.1">
    <property type="nucleotide sequence ID" value="NZ_QETB01000001.1"/>
</dbReference>
<dbReference type="GO" id="GO:0050660">
    <property type="term" value="F:flavin adenine dinucleotide binding"/>
    <property type="evidence" value="ECO:0007669"/>
    <property type="project" value="TreeGrafter"/>
</dbReference>
<dbReference type="Proteomes" id="UP000245283">
    <property type="component" value="Unassembled WGS sequence"/>
</dbReference>
<organism evidence="7 8">
    <name type="scientific">Ancrocorticia populi</name>
    <dbReference type="NCBI Taxonomy" id="2175228"/>
    <lineage>
        <taxon>Bacteria</taxon>
        <taxon>Bacillati</taxon>
        <taxon>Actinomycetota</taxon>
        <taxon>Actinomycetes</taxon>
        <taxon>Actinomycetales</taxon>
        <taxon>Actinomycetaceae</taxon>
        <taxon>Ancrocorticia</taxon>
    </lineage>
</organism>
<dbReference type="InterPro" id="IPR001100">
    <property type="entry name" value="Pyr_nuc-diS_OxRdtase"/>
</dbReference>
<gene>
    <name evidence="7" type="ORF">DD236_00735</name>
</gene>
<evidence type="ECO:0000256" key="2">
    <source>
        <dbReference type="ARBA" id="ARBA00022630"/>
    </source>
</evidence>
<dbReference type="InterPro" id="IPR016156">
    <property type="entry name" value="FAD/NAD-linked_Rdtase_dimer_sf"/>
</dbReference>
<comment type="similarity">
    <text evidence="1">Belongs to the class-I pyridine nucleotide-disulfide oxidoreductase family.</text>
</comment>
<protein>
    <submittedName>
        <fullName evidence="7">NAD(P)H-quinone dehydrogenase</fullName>
    </submittedName>
</protein>
<dbReference type="EMBL" id="QETB01000001">
    <property type="protein sequence ID" value="PWF26975.1"/>
    <property type="molecule type" value="Genomic_DNA"/>
</dbReference>
<dbReference type="AlphaFoldDB" id="A0A2V1K923"/>
<dbReference type="PIRSF" id="PIRSF000350">
    <property type="entry name" value="Mercury_reductase_MerA"/>
    <property type="match status" value="1"/>
</dbReference>
<feature type="binding site" evidence="4">
    <location>
        <position position="332"/>
    </location>
    <ligand>
        <name>FAD</name>
        <dbReference type="ChEBI" id="CHEBI:57692"/>
    </ligand>
</feature>
<comment type="cofactor">
    <cofactor evidence="4">
        <name>FAD</name>
        <dbReference type="ChEBI" id="CHEBI:57692"/>
    </cofactor>
    <text evidence="4">Binds 1 FAD per subunit.</text>
</comment>
<dbReference type="Gene3D" id="3.30.390.30">
    <property type="match status" value="1"/>
</dbReference>
<proteinExistence type="inferred from homology"/>
<keyword evidence="4" id="KW-0547">Nucleotide-binding</keyword>
<feature type="binding site" evidence="4">
    <location>
        <position position="291"/>
    </location>
    <ligand>
        <name>NAD(+)</name>
        <dbReference type="ChEBI" id="CHEBI:57540"/>
    </ligand>
</feature>
<evidence type="ECO:0000256" key="4">
    <source>
        <dbReference type="PIRSR" id="PIRSR000350-3"/>
    </source>
</evidence>
<evidence type="ECO:0000259" key="5">
    <source>
        <dbReference type="Pfam" id="PF02852"/>
    </source>
</evidence>
<keyword evidence="3 4" id="KW-0274">FAD</keyword>
<comment type="caution">
    <text evidence="7">The sequence shown here is derived from an EMBL/GenBank/DDBJ whole genome shotgun (WGS) entry which is preliminary data.</text>
</comment>
<dbReference type="InterPro" id="IPR023753">
    <property type="entry name" value="FAD/NAD-binding_dom"/>
</dbReference>
<feature type="domain" description="Pyridine nucleotide-disulphide oxidoreductase dimerisation" evidence="5">
    <location>
        <begin position="367"/>
        <end position="473"/>
    </location>
</feature>
<dbReference type="InterPro" id="IPR036188">
    <property type="entry name" value="FAD/NAD-bd_sf"/>
</dbReference>
<name>A0A2V1K923_9ACTO</name>
<evidence type="ECO:0000256" key="1">
    <source>
        <dbReference type="ARBA" id="ARBA00007532"/>
    </source>
</evidence>
<sequence length="479" mass="50223">MSAQNPGPAGHDNASPVRTGAQVAIIGGGPGGYEAATVAARMGAQVTLIEARGLGGSAVLTDVVPSKTLIATAEQAQETAEADDLGIATSGVSIDMARVNERVRHLARSQSGDIQVSLETLGVQVINGWASLKPGLDDRGRRQITVRLAEPEDLDLELTADIVLIATGASPRELPAAKPDGKRILTWAQLYGLDELPEHLVVVGSGVTGAEFAGAYRGLGAKVTLVSSRDRILPGEDSDAAEIIERVFVERGMFIERRTRAEAVRASEDGVDVTLNDGRVIYGSHCLMAVGAVPNTEGLGLVESGVETTESGHIRVDRVSRTTSYRVYAAGDCTGVLPLASVAAQQGRIAMWHALGDSLDPLKTDTVARAVFTSPEVAAVGISEEEARSTGRKINVAKLPLARNPRAKMQSVEDGFVKIISSRSGIVIGGVIVGPHASDLIFPLTLAVHSRMTVDQLSSAFTIYPSISGTISEVARILH</sequence>
<feature type="binding site" evidence="4">
    <location>
        <begin position="204"/>
        <end position="211"/>
    </location>
    <ligand>
        <name>NAD(+)</name>
        <dbReference type="ChEBI" id="CHEBI:57540"/>
    </ligand>
</feature>
<feature type="binding site" evidence="4">
    <location>
        <position position="67"/>
    </location>
    <ligand>
        <name>FAD</name>
        <dbReference type="ChEBI" id="CHEBI:57692"/>
    </ligand>
</feature>
<keyword evidence="4" id="KW-0520">NAD</keyword>
<accession>A0A2V1K923</accession>
<dbReference type="Pfam" id="PF07992">
    <property type="entry name" value="Pyr_redox_2"/>
    <property type="match status" value="1"/>
</dbReference>
<dbReference type="GO" id="GO:0003955">
    <property type="term" value="F:NAD(P)H dehydrogenase (quinone) activity"/>
    <property type="evidence" value="ECO:0007669"/>
    <property type="project" value="TreeGrafter"/>
</dbReference>
<evidence type="ECO:0000259" key="6">
    <source>
        <dbReference type="Pfam" id="PF07992"/>
    </source>
</evidence>
<dbReference type="PRINTS" id="PR00368">
    <property type="entry name" value="FADPNR"/>
</dbReference>
<evidence type="ECO:0000313" key="7">
    <source>
        <dbReference type="EMBL" id="PWF26975.1"/>
    </source>
</evidence>
<dbReference type="PANTHER" id="PTHR43014">
    <property type="entry name" value="MERCURIC REDUCTASE"/>
    <property type="match status" value="1"/>
</dbReference>
<keyword evidence="8" id="KW-1185">Reference proteome</keyword>